<feature type="domain" description="Radical SAM core" evidence="5">
    <location>
        <begin position="25"/>
        <end position="245"/>
    </location>
</feature>
<organism evidence="6 7">
    <name type="scientific">Kosmotoga arenicorallina S304</name>
    <dbReference type="NCBI Taxonomy" id="1453497"/>
    <lineage>
        <taxon>Bacteria</taxon>
        <taxon>Thermotogati</taxon>
        <taxon>Thermotogota</taxon>
        <taxon>Thermotogae</taxon>
        <taxon>Kosmotogales</taxon>
        <taxon>Kosmotogaceae</taxon>
        <taxon>Kosmotoga</taxon>
    </lineage>
</organism>
<dbReference type="InterPro" id="IPR013785">
    <property type="entry name" value="Aldolase_TIM"/>
</dbReference>
<dbReference type="STRING" id="1453497.AT15_10360"/>
<evidence type="ECO:0000313" key="6">
    <source>
        <dbReference type="EMBL" id="OAA30432.1"/>
    </source>
</evidence>
<keyword evidence="4" id="KW-0411">Iron-sulfur</keyword>
<dbReference type="Proteomes" id="UP000077339">
    <property type="component" value="Unassembled WGS sequence"/>
</dbReference>
<dbReference type="OrthoDB" id="9808022at2"/>
<comment type="caution">
    <text evidence="6">The sequence shown here is derived from an EMBL/GenBank/DDBJ whole genome shotgun (WGS) entry which is preliminary data.</text>
</comment>
<dbReference type="Pfam" id="PF04055">
    <property type="entry name" value="Radical_SAM"/>
    <property type="match status" value="1"/>
</dbReference>
<dbReference type="GO" id="GO:0006779">
    <property type="term" value="P:porphyrin-containing compound biosynthetic process"/>
    <property type="evidence" value="ECO:0007669"/>
    <property type="project" value="TreeGrafter"/>
</dbReference>
<proteinExistence type="predicted"/>
<evidence type="ECO:0000256" key="3">
    <source>
        <dbReference type="ARBA" id="ARBA00023004"/>
    </source>
</evidence>
<dbReference type="RefSeq" id="WP_068347538.1">
    <property type="nucleotide sequence ID" value="NZ_JFHK01000009.1"/>
</dbReference>
<dbReference type="PROSITE" id="PS51918">
    <property type="entry name" value="RADICAL_SAM"/>
    <property type="match status" value="1"/>
</dbReference>
<keyword evidence="3" id="KW-0408">Iron</keyword>
<dbReference type="SFLD" id="SFLDG01065">
    <property type="entry name" value="anaerobic_coproporphyrinogen-I"/>
    <property type="match status" value="1"/>
</dbReference>
<dbReference type="AlphaFoldDB" id="A0A176K0U5"/>
<evidence type="ECO:0000256" key="2">
    <source>
        <dbReference type="ARBA" id="ARBA00022723"/>
    </source>
</evidence>
<dbReference type="SUPFAM" id="SSF102114">
    <property type="entry name" value="Radical SAM enzymes"/>
    <property type="match status" value="1"/>
</dbReference>
<dbReference type="GO" id="GO:0051539">
    <property type="term" value="F:4 iron, 4 sulfur cluster binding"/>
    <property type="evidence" value="ECO:0007669"/>
    <property type="project" value="TreeGrafter"/>
</dbReference>
<dbReference type="GO" id="GO:0005737">
    <property type="term" value="C:cytoplasm"/>
    <property type="evidence" value="ECO:0007669"/>
    <property type="project" value="TreeGrafter"/>
</dbReference>
<accession>A0A176K0U5</accession>
<keyword evidence="2" id="KW-0479">Metal-binding</keyword>
<dbReference type="SMART" id="SM00729">
    <property type="entry name" value="Elp3"/>
    <property type="match status" value="1"/>
</dbReference>
<evidence type="ECO:0000259" key="5">
    <source>
        <dbReference type="PROSITE" id="PS51918"/>
    </source>
</evidence>
<gene>
    <name evidence="6" type="ORF">AT15_10360</name>
</gene>
<dbReference type="GO" id="GO:0003824">
    <property type="term" value="F:catalytic activity"/>
    <property type="evidence" value="ECO:0007669"/>
    <property type="project" value="InterPro"/>
</dbReference>
<dbReference type="Gene3D" id="3.20.20.70">
    <property type="entry name" value="Aldolase class I"/>
    <property type="match status" value="1"/>
</dbReference>
<protein>
    <recommendedName>
        <fullName evidence="5">Radical SAM core domain-containing protein</fullName>
    </recommendedName>
</protein>
<dbReference type="SFLD" id="SFLDS00029">
    <property type="entry name" value="Radical_SAM"/>
    <property type="match status" value="1"/>
</dbReference>
<dbReference type="InterPro" id="IPR058240">
    <property type="entry name" value="rSAM_sf"/>
</dbReference>
<dbReference type="CDD" id="cd01335">
    <property type="entry name" value="Radical_SAM"/>
    <property type="match status" value="1"/>
</dbReference>
<name>A0A176K0U5_9BACT</name>
<evidence type="ECO:0000256" key="1">
    <source>
        <dbReference type="ARBA" id="ARBA00022691"/>
    </source>
</evidence>
<dbReference type="GO" id="GO:0046872">
    <property type="term" value="F:metal ion binding"/>
    <property type="evidence" value="ECO:0007669"/>
    <property type="project" value="UniProtKB-KW"/>
</dbReference>
<dbReference type="InterPro" id="IPR007197">
    <property type="entry name" value="rSAM"/>
</dbReference>
<dbReference type="InterPro" id="IPR006638">
    <property type="entry name" value="Elp3/MiaA/NifB-like_rSAM"/>
</dbReference>
<dbReference type="EMBL" id="JFHK01000009">
    <property type="protein sequence ID" value="OAA30432.1"/>
    <property type="molecule type" value="Genomic_DNA"/>
</dbReference>
<reference evidence="6 7" key="1">
    <citation type="submission" date="2014-02" db="EMBL/GenBank/DDBJ databases">
        <title>Kosmotoga genome sequencing.</title>
        <authorList>
            <person name="Pollo S.M."/>
            <person name="Charchuk R."/>
            <person name="Nesbo C.L."/>
        </authorList>
    </citation>
    <scope>NUCLEOTIDE SEQUENCE [LARGE SCALE GENOMIC DNA]</scope>
    <source>
        <strain evidence="6 7">S304</strain>
    </source>
</reference>
<dbReference type="InterPro" id="IPR034505">
    <property type="entry name" value="Coproporphyrinogen-III_oxidase"/>
</dbReference>
<dbReference type="PATRIC" id="fig|1453497.3.peg.2046"/>
<dbReference type="PANTHER" id="PTHR13932:SF5">
    <property type="entry name" value="RADICAL S-ADENOSYL METHIONINE DOMAIN-CONTAINING PROTEIN 1, MITOCHONDRIAL"/>
    <property type="match status" value="1"/>
</dbReference>
<keyword evidence="7" id="KW-1185">Reference proteome</keyword>
<evidence type="ECO:0000313" key="7">
    <source>
        <dbReference type="Proteomes" id="UP000077339"/>
    </source>
</evidence>
<dbReference type="PANTHER" id="PTHR13932">
    <property type="entry name" value="COPROPORPHYRINIGEN III OXIDASE"/>
    <property type="match status" value="1"/>
</dbReference>
<evidence type="ECO:0000256" key="4">
    <source>
        <dbReference type="ARBA" id="ARBA00023014"/>
    </source>
</evidence>
<keyword evidence="1" id="KW-0949">S-adenosyl-L-methionine</keyword>
<sequence length="404" mass="47653">MFEILKMYSKLFAKPSKDFGLAKYVFPSENVGLYLHIPFCKHFCDFCPYHKIKYDAVLARDYVNLIKKELSLHEIKLFDSLYIGGGTPSDDLDLLAGIFEFLRERVSREIALEVHPLDATLQKLKRIKDLGVNYISLGLQSFNDEVLIHFGRDHSARDNYLALKNALDLDFDFVDVDVVFDPLRFSDKVAHADLENVMRLSPQQISVYPMMRFSYTKFKGTRNRSRREFKVFDTLDEIADKNGYRRDTLWTYVRKDLKKRYTSVAREFYLGLGLSASTFTGYVFATNTFSLARYRENLERRKLPIGSLFHLSAFQGALYYSFWSLYTGQLDFNSLIRYFPKSRKKLRLLLESLRFRGYLTKRNELYLLTHKGRKKLHQLEEWLTYAYIDPLWRQLRSEGTQNLI</sequence>